<dbReference type="GO" id="GO:0080019">
    <property type="term" value="F:alcohol-forming very long-chain fatty acyl-CoA reductase activity"/>
    <property type="evidence" value="ECO:0007669"/>
    <property type="project" value="InterPro"/>
</dbReference>
<evidence type="ECO:0000259" key="5">
    <source>
        <dbReference type="Pfam" id="PF03015"/>
    </source>
</evidence>
<dbReference type="InterPro" id="IPR036291">
    <property type="entry name" value="NAD(P)-bd_dom_sf"/>
</dbReference>
<organism evidence="7">
    <name type="scientific">Rhododendron williamsianum</name>
    <dbReference type="NCBI Taxonomy" id="262921"/>
    <lineage>
        <taxon>Eukaryota</taxon>
        <taxon>Viridiplantae</taxon>
        <taxon>Streptophyta</taxon>
        <taxon>Embryophyta</taxon>
        <taxon>Tracheophyta</taxon>
        <taxon>Spermatophyta</taxon>
        <taxon>Magnoliopsida</taxon>
        <taxon>eudicotyledons</taxon>
        <taxon>Gunneridae</taxon>
        <taxon>Pentapetalae</taxon>
        <taxon>asterids</taxon>
        <taxon>Ericales</taxon>
        <taxon>Ericaceae</taxon>
        <taxon>Ericoideae</taxon>
        <taxon>Rhodoreae</taxon>
        <taxon>Rhododendron</taxon>
    </lineage>
</organism>
<comment type="caution">
    <text evidence="7">The sequence shown here is derived from an EMBL/GenBank/DDBJ whole genome shotgun (WGS) entry which is preliminary data.</text>
</comment>
<accession>A0A6A4KJE7</accession>
<reference evidence="7" key="1">
    <citation type="journal article" date="2019" name="Genome Biol. Evol.">
        <title>The Rhododendron genome and chromosomal organization provide insight into shared whole-genome duplications across the heath family (Ericaceae).</title>
        <authorList>
            <person name="Soza V.L."/>
            <person name="Lindsley D."/>
            <person name="Waalkes A."/>
            <person name="Ramage E."/>
            <person name="Patwardhan R.P."/>
            <person name="Burton J.N."/>
            <person name="Adey A."/>
            <person name="Kumar A."/>
            <person name="Qiu R."/>
            <person name="Shendure J."/>
            <person name="Hall B."/>
        </authorList>
    </citation>
    <scope>NUCLEOTIDE SEQUENCE</scope>
    <source>
        <strain evidence="7">RSF 1966-606</strain>
    </source>
</reference>
<comment type="catalytic activity">
    <reaction evidence="4">
        <text>a long-chain fatty acyl-CoA + 2 NADPH + 2 H(+) = a long-chain primary fatty alcohol + 2 NADP(+) + CoA</text>
        <dbReference type="Rhea" id="RHEA:52716"/>
        <dbReference type="ChEBI" id="CHEBI:15378"/>
        <dbReference type="ChEBI" id="CHEBI:57287"/>
        <dbReference type="ChEBI" id="CHEBI:57783"/>
        <dbReference type="ChEBI" id="CHEBI:58349"/>
        <dbReference type="ChEBI" id="CHEBI:77396"/>
        <dbReference type="ChEBI" id="CHEBI:83139"/>
        <dbReference type="EC" id="1.2.1.84"/>
    </reaction>
</comment>
<dbReference type="InterPro" id="IPR033640">
    <property type="entry name" value="FAR_C"/>
</dbReference>
<feature type="domain" description="Fatty acyl-CoA reductase C-terminal" evidence="5">
    <location>
        <begin position="321"/>
        <end position="373"/>
    </location>
</feature>
<evidence type="ECO:0000259" key="6">
    <source>
        <dbReference type="Pfam" id="PF07993"/>
    </source>
</evidence>
<dbReference type="PANTHER" id="PTHR11011">
    <property type="entry name" value="MALE STERILITY PROTEIN 2-RELATED"/>
    <property type="match status" value="1"/>
</dbReference>
<dbReference type="SUPFAM" id="SSF51735">
    <property type="entry name" value="NAD(P)-binding Rossmann-fold domains"/>
    <property type="match status" value="1"/>
</dbReference>
<dbReference type="GO" id="GO:0102965">
    <property type="term" value="F:alcohol-forming long-chain fatty acyl-CoA reductase activity"/>
    <property type="evidence" value="ECO:0007669"/>
    <property type="project" value="UniProtKB-EC"/>
</dbReference>
<dbReference type="GO" id="GO:0035336">
    <property type="term" value="P:long-chain fatty-acyl-CoA metabolic process"/>
    <property type="evidence" value="ECO:0007669"/>
    <property type="project" value="TreeGrafter"/>
</dbReference>
<dbReference type="InterPro" id="IPR013120">
    <property type="entry name" value="FAR_NAD-bd"/>
</dbReference>
<evidence type="ECO:0000256" key="4">
    <source>
        <dbReference type="RuleBase" id="RU363097"/>
    </source>
</evidence>
<dbReference type="PANTHER" id="PTHR11011:SF45">
    <property type="entry name" value="FATTY ACYL-COA REDUCTASE CG8306-RELATED"/>
    <property type="match status" value="1"/>
</dbReference>
<dbReference type="CDD" id="cd09071">
    <property type="entry name" value="FAR_C"/>
    <property type="match status" value="1"/>
</dbReference>
<evidence type="ECO:0000256" key="3">
    <source>
        <dbReference type="ARBA" id="ARBA00023098"/>
    </source>
</evidence>
<comment type="similarity">
    <text evidence="1 4">Belongs to the fatty acyl-CoA reductase family.</text>
</comment>
<feature type="non-terminal residue" evidence="7">
    <location>
        <position position="1"/>
    </location>
</feature>
<evidence type="ECO:0000256" key="1">
    <source>
        <dbReference type="ARBA" id="ARBA00005928"/>
    </source>
</evidence>
<proteinExistence type="inferred from homology"/>
<dbReference type="GO" id="GO:0010345">
    <property type="term" value="P:suberin biosynthetic process"/>
    <property type="evidence" value="ECO:0007669"/>
    <property type="project" value="TreeGrafter"/>
</dbReference>
<evidence type="ECO:0000256" key="2">
    <source>
        <dbReference type="ARBA" id="ARBA00022516"/>
    </source>
</evidence>
<keyword evidence="2 4" id="KW-0444">Lipid biosynthesis</keyword>
<dbReference type="OrthoDB" id="429813at2759"/>
<comment type="function">
    <text evidence="4">Catalyzes the reduction of fatty acyl-CoA to fatty alcohols.</text>
</comment>
<dbReference type="EC" id="1.2.1.84" evidence="4"/>
<dbReference type="InterPro" id="IPR026055">
    <property type="entry name" value="FAR"/>
</dbReference>
<protein>
    <recommendedName>
        <fullName evidence="4">Fatty acyl-CoA reductase</fullName>
        <ecNumber evidence="4">1.2.1.84</ecNumber>
    </recommendedName>
</protein>
<sequence>YDVALDTNTKGAKHLISFAKKCKELKLLLHISTAYVNGGRQGCIMENPLRMGDDIAREMVLFETPQTFVPALDVENEIKLALVSKKSSAEYALAQMMKNFGIMRANQYGWHSTYAFTKAMGEMMIENLRGDIPVVIIRPGVIESTYREPFPGWIQGNRMLDPVILGYGKGQLTGFPFDPNAVIDVVPVDMVVNASLAALAKHGGARKSGINVYQTTSSLVNPLVLQDFLRSCYEHFNSMPCLNSNGRPVYVEEFECFNSMDDFSAHLQRDAFKLPGLTTPRKREIMHDKLVQYAEHLAGIYKAYSFYSGSLDDSSSCIPKTECRFDNSNTEDLMECMSEEEKGDFGFNVRSIDWKDYIKNVHIPGVRRHLMKERRMPEINQNSG</sequence>
<feature type="domain" description="Thioester reductase (TE)" evidence="6">
    <location>
        <begin position="1"/>
        <end position="194"/>
    </location>
</feature>
<keyword evidence="4" id="KW-0521">NADP</keyword>
<keyword evidence="3 4" id="KW-0443">Lipid metabolism</keyword>
<dbReference type="Pfam" id="PF07993">
    <property type="entry name" value="NAD_binding_4"/>
    <property type="match status" value="1"/>
</dbReference>
<dbReference type="AlphaFoldDB" id="A0A6A4KJE7"/>
<dbReference type="Gene3D" id="3.40.50.720">
    <property type="entry name" value="NAD(P)-binding Rossmann-like Domain"/>
    <property type="match status" value="1"/>
</dbReference>
<dbReference type="Pfam" id="PF03015">
    <property type="entry name" value="Sterile"/>
    <property type="match status" value="1"/>
</dbReference>
<evidence type="ECO:0000313" key="7">
    <source>
        <dbReference type="EMBL" id="KAE9445502.1"/>
    </source>
</evidence>
<keyword evidence="4" id="KW-0560">Oxidoreductase</keyword>
<dbReference type="EMBL" id="QEFC01004119">
    <property type="protein sequence ID" value="KAE9445502.1"/>
    <property type="molecule type" value="Genomic_DNA"/>
</dbReference>
<name>A0A6A4KJE7_9ERIC</name>
<gene>
    <name evidence="7" type="ORF">C3L33_22599</name>
</gene>